<sequence length="118" mass="13196">MGTVRRRVGGVLDRLRRVLVDALRVGMGDAPRAGRAHGVVEVGDLLRRDRSAGERGRVRPAGHHHDRDRHCDHDHRHRDRLPHPPAPCGQGRRLALRRLPPLPRLPLLLAPSAHALRA</sequence>
<evidence type="ECO:0000256" key="1">
    <source>
        <dbReference type="SAM" id="MobiDB-lite"/>
    </source>
</evidence>
<organism evidence="2">
    <name type="scientific">uncultured Solirubrobacteraceae bacterium</name>
    <dbReference type="NCBI Taxonomy" id="1162706"/>
    <lineage>
        <taxon>Bacteria</taxon>
        <taxon>Bacillati</taxon>
        <taxon>Actinomycetota</taxon>
        <taxon>Thermoleophilia</taxon>
        <taxon>Solirubrobacterales</taxon>
        <taxon>Solirubrobacteraceae</taxon>
        <taxon>environmental samples</taxon>
    </lineage>
</organism>
<feature type="compositionally biased region" description="Basic and acidic residues" evidence="1">
    <location>
        <begin position="50"/>
        <end position="74"/>
    </location>
</feature>
<accession>A0A6J4T791</accession>
<reference evidence="2" key="1">
    <citation type="submission" date="2020-02" db="EMBL/GenBank/DDBJ databases">
        <authorList>
            <person name="Meier V. D."/>
        </authorList>
    </citation>
    <scope>NUCLEOTIDE SEQUENCE</scope>
    <source>
        <strain evidence="2">AVDCRST_MAG30</strain>
    </source>
</reference>
<protein>
    <submittedName>
        <fullName evidence="2">Uncharacterized protein</fullName>
    </submittedName>
</protein>
<name>A0A6J4T791_9ACTN</name>
<proteinExistence type="predicted"/>
<feature type="region of interest" description="Disordered" evidence="1">
    <location>
        <begin position="50"/>
        <end position="92"/>
    </location>
</feature>
<evidence type="ECO:0000313" key="2">
    <source>
        <dbReference type="EMBL" id="CAA9515786.1"/>
    </source>
</evidence>
<dbReference type="EMBL" id="CADCVS010000357">
    <property type="protein sequence ID" value="CAA9515786.1"/>
    <property type="molecule type" value="Genomic_DNA"/>
</dbReference>
<gene>
    <name evidence="2" type="ORF">AVDCRST_MAG30-2753</name>
</gene>
<dbReference type="AlphaFoldDB" id="A0A6J4T791"/>